<protein>
    <submittedName>
        <fullName evidence="2">Uncharacterized protein</fullName>
    </submittedName>
</protein>
<accession>A0AAV3YZD6</accession>
<comment type="caution">
    <text evidence="2">The sequence shown here is derived from an EMBL/GenBank/DDBJ whole genome shotgun (WGS) entry which is preliminary data.</text>
</comment>
<keyword evidence="3" id="KW-1185">Reference proteome</keyword>
<feature type="region of interest" description="Disordered" evidence="1">
    <location>
        <begin position="89"/>
        <end position="108"/>
    </location>
</feature>
<dbReference type="EMBL" id="BLXT01001742">
    <property type="protein sequence ID" value="GFN87592.1"/>
    <property type="molecule type" value="Genomic_DNA"/>
</dbReference>
<gene>
    <name evidence="2" type="ORF">PoB_001409800</name>
</gene>
<proteinExistence type="predicted"/>
<feature type="compositionally biased region" description="Basic and acidic residues" evidence="1">
    <location>
        <begin position="97"/>
        <end position="108"/>
    </location>
</feature>
<reference evidence="2 3" key="1">
    <citation type="journal article" date="2021" name="Elife">
        <title>Chloroplast acquisition without the gene transfer in kleptoplastic sea slugs, Plakobranchus ocellatus.</title>
        <authorList>
            <person name="Maeda T."/>
            <person name="Takahashi S."/>
            <person name="Yoshida T."/>
            <person name="Shimamura S."/>
            <person name="Takaki Y."/>
            <person name="Nagai Y."/>
            <person name="Toyoda A."/>
            <person name="Suzuki Y."/>
            <person name="Arimoto A."/>
            <person name="Ishii H."/>
            <person name="Satoh N."/>
            <person name="Nishiyama T."/>
            <person name="Hasebe M."/>
            <person name="Maruyama T."/>
            <person name="Minagawa J."/>
            <person name="Obokata J."/>
            <person name="Shigenobu S."/>
        </authorList>
    </citation>
    <scope>NUCLEOTIDE SEQUENCE [LARGE SCALE GENOMIC DNA]</scope>
</reference>
<sequence length="108" mass="12439">MKTVFTKLKYGKAHERQNRPQVTKYQVFTPPVQNAGEKPHHNTRLLNCVSDTARLCPSRNKCSSRLPTGLATRLKTKLKNTLVPKIVIQQGRLHPQKQTEDKQYPYSK</sequence>
<dbReference type="AlphaFoldDB" id="A0AAV3YZD6"/>
<name>A0AAV3YZD6_9GAST</name>
<evidence type="ECO:0000256" key="1">
    <source>
        <dbReference type="SAM" id="MobiDB-lite"/>
    </source>
</evidence>
<dbReference type="Proteomes" id="UP000735302">
    <property type="component" value="Unassembled WGS sequence"/>
</dbReference>
<evidence type="ECO:0000313" key="2">
    <source>
        <dbReference type="EMBL" id="GFN87592.1"/>
    </source>
</evidence>
<organism evidence="2 3">
    <name type="scientific">Plakobranchus ocellatus</name>
    <dbReference type="NCBI Taxonomy" id="259542"/>
    <lineage>
        <taxon>Eukaryota</taxon>
        <taxon>Metazoa</taxon>
        <taxon>Spiralia</taxon>
        <taxon>Lophotrochozoa</taxon>
        <taxon>Mollusca</taxon>
        <taxon>Gastropoda</taxon>
        <taxon>Heterobranchia</taxon>
        <taxon>Euthyneura</taxon>
        <taxon>Panpulmonata</taxon>
        <taxon>Sacoglossa</taxon>
        <taxon>Placobranchoidea</taxon>
        <taxon>Plakobranchidae</taxon>
        <taxon>Plakobranchus</taxon>
    </lineage>
</organism>
<evidence type="ECO:0000313" key="3">
    <source>
        <dbReference type="Proteomes" id="UP000735302"/>
    </source>
</evidence>